<dbReference type="SMART" id="SM00354">
    <property type="entry name" value="HTH_LACI"/>
    <property type="match status" value="1"/>
</dbReference>
<evidence type="ECO:0000313" key="6">
    <source>
        <dbReference type="Proteomes" id="UP000595332"/>
    </source>
</evidence>
<dbReference type="SUPFAM" id="SSF53822">
    <property type="entry name" value="Periplasmic binding protein-like I"/>
    <property type="match status" value="1"/>
</dbReference>
<dbReference type="InterPro" id="IPR028082">
    <property type="entry name" value="Peripla_BP_I"/>
</dbReference>
<dbReference type="PANTHER" id="PTHR30146">
    <property type="entry name" value="LACI-RELATED TRANSCRIPTIONAL REPRESSOR"/>
    <property type="match status" value="1"/>
</dbReference>
<gene>
    <name evidence="5" type="ORF">NEJAP_0147</name>
</gene>
<organism evidence="5 6">
    <name type="scientific">Neptunomonas japonica JAMM 1380</name>
    <dbReference type="NCBI Taxonomy" id="1441457"/>
    <lineage>
        <taxon>Bacteria</taxon>
        <taxon>Pseudomonadati</taxon>
        <taxon>Pseudomonadota</taxon>
        <taxon>Gammaproteobacteria</taxon>
        <taxon>Oceanospirillales</taxon>
        <taxon>Oceanospirillaceae</taxon>
        <taxon>Neptunomonas</taxon>
    </lineage>
</organism>
<keyword evidence="2" id="KW-0238">DNA-binding</keyword>
<feature type="domain" description="HTH lacI-type" evidence="4">
    <location>
        <begin position="6"/>
        <end position="60"/>
    </location>
</feature>
<accession>A0A7R6PGZ6</accession>
<dbReference type="PRINTS" id="PR00036">
    <property type="entry name" value="HTHLACI"/>
</dbReference>
<keyword evidence="3" id="KW-0804">Transcription</keyword>
<dbReference type="InterPro" id="IPR000843">
    <property type="entry name" value="HTH_LacI"/>
</dbReference>
<name>A0A7R6PGZ6_9GAMM</name>
<dbReference type="PROSITE" id="PS50932">
    <property type="entry name" value="HTH_LACI_2"/>
    <property type="match status" value="1"/>
</dbReference>
<keyword evidence="1" id="KW-0805">Transcription regulation</keyword>
<evidence type="ECO:0000259" key="4">
    <source>
        <dbReference type="PROSITE" id="PS50932"/>
    </source>
</evidence>
<keyword evidence="6" id="KW-1185">Reference proteome</keyword>
<dbReference type="CDD" id="cd01392">
    <property type="entry name" value="HTH_LacI"/>
    <property type="match status" value="1"/>
</dbReference>
<protein>
    <submittedName>
        <fullName evidence="5">Transcriptional regulator</fullName>
    </submittedName>
</protein>
<dbReference type="CDD" id="cd06273">
    <property type="entry name" value="PBP1_LacI-like"/>
    <property type="match status" value="1"/>
</dbReference>
<reference evidence="5 6" key="1">
    <citation type="journal article" date="2008" name="Int. J. Syst. Evol. Microbiol.">
        <title>Neptunomonas japonica sp. nov., an Osedax japonicus symbiont-like bacterium isolated from sediment adjacent to sperm whale carcasses off Kagoshima, Japan.</title>
        <authorList>
            <person name="Miyazaki M."/>
            <person name="Nogi Y."/>
            <person name="Fujiwara Y."/>
            <person name="Kawato M."/>
            <person name="Kubokawa K."/>
            <person name="Horikoshi K."/>
        </authorList>
    </citation>
    <scope>NUCLEOTIDE SEQUENCE [LARGE SCALE GENOMIC DNA]</scope>
    <source>
        <strain evidence="5 6">JAMM 1380</strain>
    </source>
</reference>
<evidence type="ECO:0000256" key="2">
    <source>
        <dbReference type="ARBA" id="ARBA00023125"/>
    </source>
</evidence>
<dbReference type="Gene3D" id="3.40.50.2300">
    <property type="match status" value="2"/>
</dbReference>
<dbReference type="Pfam" id="PF00356">
    <property type="entry name" value="LacI"/>
    <property type="match status" value="1"/>
</dbReference>
<dbReference type="Proteomes" id="UP000595332">
    <property type="component" value="Chromosome"/>
</dbReference>
<dbReference type="SUPFAM" id="SSF47413">
    <property type="entry name" value="lambda repressor-like DNA-binding domains"/>
    <property type="match status" value="1"/>
</dbReference>
<dbReference type="KEGG" id="njp:NEJAP_0147"/>
<evidence type="ECO:0000256" key="3">
    <source>
        <dbReference type="ARBA" id="ARBA00023163"/>
    </source>
</evidence>
<dbReference type="AlphaFoldDB" id="A0A7R6PGZ6"/>
<dbReference type="InterPro" id="IPR010982">
    <property type="entry name" value="Lambda_DNA-bd_dom_sf"/>
</dbReference>
<evidence type="ECO:0000256" key="1">
    <source>
        <dbReference type="ARBA" id="ARBA00023015"/>
    </source>
</evidence>
<dbReference type="RefSeq" id="WP_201348841.1">
    <property type="nucleotide sequence ID" value="NZ_AP014546.1"/>
</dbReference>
<dbReference type="Pfam" id="PF13377">
    <property type="entry name" value="Peripla_BP_3"/>
    <property type="match status" value="1"/>
</dbReference>
<dbReference type="InterPro" id="IPR046335">
    <property type="entry name" value="LacI/GalR-like_sensor"/>
</dbReference>
<dbReference type="Gene3D" id="1.10.260.40">
    <property type="entry name" value="lambda repressor-like DNA-binding domains"/>
    <property type="match status" value="1"/>
</dbReference>
<dbReference type="EMBL" id="AP014546">
    <property type="protein sequence ID" value="BBB28106.1"/>
    <property type="molecule type" value="Genomic_DNA"/>
</dbReference>
<dbReference type="GO" id="GO:0000976">
    <property type="term" value="F:transcription cis-regulatory region binding"/>
    <property type="evidence" value="ECO:0007669"/>
    <property type="project" value="TreeGrafter"/>
</dbReference>
<sequence>MRSSKPTLQDVATAAGVSTATVSRCINQPAQVKETLRDKVNEAINRLGYAPHGAARALASRRSHTIGAVIPTIDNGIFANGIHYLQRGLSEANFTLLLASSNYSLDEELHEVRSLITRGIDGMVLIGEEHHPEVYEMLDRHQVPVVNLWTYNNQSLHSCIGFDNAAAGRKIAEHLVNMGHRDIAVISGIQIDNDRARERIEGVRQYLQEKGLELKPELVRECRYSAEQSSLALTELITAGHHFSAVICGNDILALGALSALRQLEIPVPKALAVTGFDNLEIIAALSPSLTTIDVPARRMGTLAATYLLNCIQTGNRDITRVQLPADLKVRETTNTVHST</sequence>
<proteinExistence type="predicted"/>
<dbReference type="GO" id="GO:0003700">
    <property type="term" value="F:DNA-binding transcription factor activity"/>
    <property type="evidence" value="ECO:0007669"/>
    <property type="project" value="TreeGrafter"/>
</dbReference>
<dbReference type="PANTHER" id="PTHR30146:SF138">
    <property type="entry name" value="TRANSCRIPTIONAL REGULATORY PROTEIN"/>
    <property type="match status" value="1"/>
</dbReference>
<evidence type="ECO:0000313" key="5">
    <source>
        <dbReference type="EMBL" id="BBB28106.1"/>
    </source>
</evidence>